<name>A0A068NWM1_FIMGI</name>
<evidence type="ECO:0000256" key="6">
    <source>
        <dbReference type="SAM" id="Phobius"/>
    </source>
</evidence>
<keyword evidence="9" id="KW-1185">Reference proteome</keyword>
<reference evidence="8 9" key="1">
    <citation type="journal article" date="2014" name="PLoS ONE">
        <title>The first complete genome sequence of the class fimbriimonadia in the phylum armatimonadetes.</title>
        <authorList>
            <person name="Hu Z.Y."/>
            <person name="Wang Y.Z."/>
            <person name="Im W.T."/>
            <person name="Wang S.Y."/>
            <person name="Zhao G.P."/>
            <person name="Zheng H.J."/>
            <person name="Quan Z.X."/>
        </authorList>
    </citation>
    <scope>NUCLEOTIDE SEQUENCE [LARGE SCALE GENOMIC DNA]</scope>
    <source>
        <strain evidence="8">Gsoil 348</strain>
    </source>
</reference>
<evidence type="ECO:0000256" key="3">
    <source>
        <dbReference type="ARBA" id="ARBA00022692"/>
    </source>
</evidence>
<dbReference type="HOGENOM" id="CLU_001265_10_11_0"/>
<feature type="transmembrane region" description="Helical" evidence="6">
    <location>
        <begin position="256"/>
        <end position="278"/>
    </location>
</feature>
<feature type="transmembrane region" description="Helical" evidence="6">
    <location>
        <begin position="290"/>
        <end position="311"/>
    </location>
</feature>
<feature type="transmembrane region" description="Helical" evidence="6">
    <location>
        <begin position="379"/>
        <end position="396"/>
    </location>
</feature>
<feature type="transmembrane region" description="Helical" evidence="6">
    <location>
        <begin position="38"/>
        <end position="60"/>
    </location>
</feature>
<keyword evidence="2" id="KW-0813">Transport</keyword>
<dbReference type="eggNOG" id="COG2814">
    <property type="taxonomic scope" value="Bacteria"/>
</dbReference>
<dbReference type="InterPro" id="IPR036259">
    <property type="entry name" value="MFS_trans_sf"/>
</dbReference>
<dbReference type="InterPro" id="IPR011701">
    <property type="entry name" value="MFS"/>
</dbReference>
<comment type="subcellular location">
    <subcellularLocation>
        <location evidence="1">Cell membrane</location>
        <topology evidence="1">Multi-pass membrane protein</topology>
    </subcellularLocation>
</comment>
<dbReference type="RefSeq" id="WP_025228276.1">
    <property type="nucleotide sequence ID" value="NZ_CP007139.1"/>
</dbReference>
<evidence type="ECO:0000313" key="9">
    <source>
        <dbReference type="Proteomes" id="UP000027982"/>
    </source>
</evidence>
<dbReference type="PROSITE" id="PS50850">
    <property type="entry name" value="MFS"/>
    <property type="match status" value="1"/>
</dbReference>
<keyword evidence="5 6" id="KW-0472">Membrane</keyword>
<dbReference type="EMBL" id="CP007139">
    <property type="protein sequence ID" value="AIE87846.1"/>
    <property type="molecule type" value="Genomic_DNA"/>
</dbReference>
<keyword evidence="4 6" id="KW-1133">Transmembrane helix</keyword>
<evidence type="ECO:0000313" key="8">
    <source>
        <dbReference type="EMBL" id="AIE87846.1"/>
    </source>
</evidence>
<evidence type="ECO:0000256" key="1">
    <source>
        <dbReference type="ARBA" id="ARBA00004651"/>
    </source>
</evidence>
<dbReference type="AlphaFoldDB" id="A0A068NWM1"/>
<dbReference type="KEGG" id="fgi:OP10G_4478"/>
<protein>
    <submittedName>
        <fullName evidence="8">Major facilitator superfamily MFS_1 transporter</fullName>
    </submittedName>
</protein>
<dbReference type="SUPFAM" id="SSF103473">
    <property type="entry name" value="MFS general substrate transporter"/>
    <property type="match status" value="1"/>
</dbReference>
<dbReference type="CDD" id="cd17330">
    <property type="entry name" value="MFS_SLC46_TetA_like"/>
    <property type="match status" value="1"/>
</dbReference>
<keyword evidence="3 6" id="KW-0812">Transmembrane</keyword>
<feature type="transmembrane region" description="Helical" evidence="6">
    <location>
        <begin position="133"/>
        <end position="158"/>
    </location>
</feature>
<dbReference type="Pfam" id="PF07690">
    <property type="entry name" value="MFS_1"/>
    <property type="match status" value="2"/>
</dbReference>
<feature type="transmembrane region" description="Helical" evidence="6">
    <location>
        <begin position="222"/>
        <end position="244"/>
    </location>
</feature>
<sequence length="400" mass="42111">MRRATEEWGILGAVFLDLLGFGMLVADIQLRAEKLTPAGWPKGLIIGALLGSTFVIQLLVSPKWGHFSDRRGRKPVVVACTVLSALAMLTYGFASSIWILLLSRVLSGLGAANVAVAQAFISDRYEGEKRTAALGRIGAAISLGLIVGPPLGGFLSHLASSNYFNAPPQFLVGIVAGTASLVGAAAVTFTLPDVPPAAEQSPGKRPVIDLTLLRDLPHLRPLILIATVAWISLATLEGTFARLIEHYFGYGALEFGFLFGYESLLAIVVQGAILAWILRRWKETPLLRSAYVLQGVGLALNPASALFAPTIPPLVTLFGASTLYAFGSSVANPTVNGLCSRLAPDDRQGELFGLLQGARSLGFVVGPMVGGVLFDWIPAAPYLLAGGVCVAAALLVPKTD</sequence>
<dbReference type="InterPro" id="IPR020846">
    <property type="entry name" value="MFS_dom"/>
</dbReference>
<dbReference type="GO" id="GO:0022857">
    <property type="term" value="F:transmembrane transporter activity"/>
    <property type="evidence" value="ECO:0007669"/>
    <property type="project" value="InterPro"/>
</dbReference>
<feature type="transmembrane region" description="Helical" evidence="6">
    <location>
        <begin position="97"/>
        <end position="121"/>
    </location>
</feature>
<organism evidence="8 9">
    <name type="scientific">Fimbriimonas ginsengisoli Gsoil 348</name>
    <dbReference type="NCBI Taxonomy" id="661478"/>
    <lineage>
        <taxon>Bacteria</taxon>
        <taxon>Bacillati</taxon>
        <taxon>Armatimonadota</taxon>
        <taxon>Fimbriimonadia</taxon>
        <taxon>Fimbriimonadales</taxon>
        <taxon>Fimbriimonadaceae</taxon>
        <taxon>Fimbriimonas</taxon>
    </lineage>
</organism>
<proteinExistence type="predicted"/>
<feature type="transmembrane region" description="Helical" evidence="6">
    <location>
        <begin position="72"/>
        <end position="91"/>
    </location>
</feature>
<feature type="transmembrane region" description="Helical" evidence="6">
    <location>
        <begin position="170"/>
        <end position="191"/>
    </location>
</feature>
<dbReference type="Proteomes" id="UP000027982">
    <property type="component" value="Chromosome"/>
</dbReference>
<dbReference type="PRINTS" id="PR01035">
    <property type="entry name" value="TCRTETA"/>
</dbReference>
<dbReference type="GO" id="GO:0005886">
    <property type="term" value="C:plasma membrane"/>
    <property type="evidence" value="ECO:0007669"/>
    <property type="project" value="UniProtKB-SubCell"/>
</dbReference>
<dbReference type="OrthoDB" id="9764259at2"/>
<accession>A0A068NWM1</accession>
<evidence type="ECO:0000256" key="5">
    <source>
        <dbReference type="ARBA" id="ARBA00023136"/>
    </source>
</evidence>
<dbReference type="Gene3D" id="1.20.1250.20">
    <property type="entry name" value="MFS general substrate transporter like domains"/>
    <property type="match status" value="1"/>
</dbReference>
<dbReference type="PANTHER" id="PTHR23504:SF15">
    <property type="entry name" value="MAJOR FACILITATOR SUPERFAMILY (MFS) PROFILE DOMAIN-CONTAINING PROTEIN"/>
    <property type="match status" value="1"/>
</dbReference>
<evidence type="ECO:0000259" key="7">
    <source>
        <dbReference type="PROSITE" id="PS50850"/>
    </source>
</evidence>
<evidence type="ECO:0000256" key="4">
    <source>
        <dbReference type="ARBA" id="ARBA00022989"/>
    </source>
</evidence>
<feature type="domain" description="Major facilitator superfamily (MFS) profile" evidence="7">
    <location>
        <begin position="6"/>
        <end position="400"/>
    </location>
</feature>
<dbReference type="PANTHER" id="PTHR23504">
    <property type="entry name" value="MAJOR FACILITATOR SUPERFAMILY DOMAIN-CONTAINING PROTEIN 10"/>
    <property type="match status" value="1"/>
</dbReference>
<dbReference type="InterPro" id="IPR001958">
    <property type="entry name" value="Tet-R_TetA/multi-R_MdtG-like"/>
</dbReference>
<feature type="transmembrane region" description="Helical" evidence="6">
    <location>
        <begin position="7"/>
        <end position="26"/>
    </location>
</feature>
<gene>
    <name evidence="8" type="ORF">OP10G_4478</name>
</gene>
<evidence type="ECO:0000256" key="2">
    <source>
        <dbReference type="ARBA" id="ARBA00022448"/>
    </source>
</evidence>